<dbReference type="Gene3D" id="3.30.420.40">
    <property type="match status" value="2"/>
</dbReference>
<dbReference type="InterPro" id="IPR050406">
    <property type="entry name" value="FGGY_Carb_Kinase"/>
</dbReference>
<evidence type="ECO:0000259" key="5">
    <source>
        <dbReference type="Pfam" id="PF00370"/>
    </source>
</evidence>
<dbReference type="FunCoup" id="A0A0D2GCR3">
    <property type="interactions" value="89"/>
</dbReference>
<dbReference type="InterPro" id="IPR018483">
    <property type="entry name" value="Carb_kinase_FGGY_CS"/>
</dbReference>
<gene>
    <name evidence="7" type="ORF">X474_16970</name>
</gene>
<evidence type="ECO:0000256" key="3">
    <source>
        <dbReference type="ARBA" id="ARBA00022777"/>
    </source>
</evidence>
<comment type="caution">
    <text evidence="7">The sequence shown here is derived from an EMBL/GenBank/DDBJ whole genome shotgun (WGS) entry which is preliminary data.</text>
</comment>
<evidence type="ECO:0000256" key="2">
    <source>
        <dbReference type="ARBA" id="ARBA00022679"/>
    </source>
</evidence>
<dbReference type="EMBL" id="AZAC01000023">
    <property type="protein sequence ID" value="KIX12742.1"/>
    <property type="molecule type" value="Genomic_DNA"/>
</dbReference>
<evidence type="ECO:0000256" key="4">
    <source>
        <dbReference type="RuleBase" id="RU003733"/>
    </source>
</evidence>
<dbReference type="InterPro" id="IPR018484">
    <property type="entry name" value="FGGY_N"/>
</dbReference>
<keyword evidence="8" id="KW-1185">Reference proteome</keyword>
<feature type="domain" description="Carbohydrate kinase FGGY C-terminal" evidence="6">
    <location>
        <begin position="254"/>
        <end position="439"/>
    </location>
</feature>
<organism evidence="7 8">
    <name type="scientific">Dethiosulfatarculus sandiegensis</name>
    <dbReference type="NCBI Taxonomy" id="1429043"/>
    <lineage>
        <taxon>Bacteria</taxon>
        <taxon>Pseudomonadati</taxon>
        <taxon>Thermodesulfobacteriota</taxon>
        <taxon>Desulfarculia</taxon>
        <taxon>Desulfarculales</taxon>
        <taxon>Desulfarculaceae</taxon>
        <taxon>Dethiosulfatarculus</taxon>
    </lineage>
</organism>
<dbReference type="GO" id="GO:0016301">
    <property type="term" value="F:kinase activity"/>
    <property type="evidence" value="ECO:0007669"/>
    <property type="project" value="UniProtKB-KW"/>
</dbReference>
<evidence type="ECO:0000313" key="8">
    <source>
        <dbReference type="Proteomes" id="UP000032233"/>
    </source>
</evidence>
<dbReference type="PIRSF" id="PIRSF000538">
    <property type="entry name" value="GlpK"/>
    <property type="match status" value="1"/>
</dbReference>
<accession>A0A0D2GCR3</accession>
<dbReference type="RefSeq" id="WP_044350113.1">
    <property type="nucleotide sequence ID" value="NZ_AZAC01000023.1"/>
</dbReference>
<dbReference type="GO" id="GO:0016773">
    <property type="term" value="F:phosphotransferase activity, alcohol group as acceptor"/>
    <property type="evidence" value="ECO:0007669"/>
    <property type="project" value="InterPro"/>
</dbReference>
<evidence type="ECO:0000259" key="6">
    <source>
        <dbReference type="Pfam" id="PF02782"/>
    </source>
</evidence>
<dbReference type="InterPro" id="IPR000577">
    <property type="entry name" value="Carb_kinase_FGGY"/>
</dbReference>
<dbReference type="InterPro" id="IPR018485">
    <property type="entry name" value="FGGY_C"/>
</dbReference>
<evidence type="ECO:0000313" key="7">
    <source>
        <dbReference type="EMBL" id="KIX12742.1"/>
    </source>
</evidence>
<evidence type="ECO:0000256" key="1">
    <source>
        <dbReference type="ARBA" id="ARBA00009156"/>
    </source>
</evidence>
<dbReference type="InParanoid" id="A0A0D2GCR3"/>
<dbReference type="Proteomes" id="UP000032233">
    <property type="component" value="Unassembled WGS sequence"/>
</dbReference>
<comment type="similarity">
    <text evidence="1 4">Belongs to the FGGY kinase family.</text>
</comment>
<proteinExistence type="inferred from homology"/>
<dbReference type="SUPFAM" id="SSF53067">
    <property type="entry name" value="Actin-like ATPase domain"/>
    <property type="match status" value="2"/>
</dbReference>
<dbReference type="OrthoDB" id="9805576at2"/>
<sequence length="500" mass="55089">MNPVLAFDLGGTSFKAGLLKETGEFLAQESLKSEIRVDDNGFSEIDPEIWWRGLISLTGRIMKNPKAQGVKPVAIVITGLTRTQVFLDKDGRSIRPAITWADGRALKQARPLSEAVDSLSSTEKPYGPVNAYHNLARLLWLKENDPHTLESARHILEPKDFLNFRLTGVYASDFISSSRLLAGPELRPTHRLFELLGLEKDLCPTCRWPWEEVGKVQKGLPGVFSDLVGTPVFSCSMDAWCGALGMGAVKPHAAYNVSGTSEVFGICGFVNAVQKGLVTMPWGKGLYQIGGPSQVGADSLSWFGEAFLYQNQTPDPQEVLNLLKTHKRHSSPLLFLPYLRGERTPLWDPEAKGVFLGVLRDHKAVDFAWAVLEGVAFANRQVFELATGGQTEPFAEVRISGGAANSDEWCQVKADILAKPVIRTAHKQTGLLGGLICALTGLGRYSTLEAAQDRLVLADRTFHPQENKTRAYDQLYGNWLDLQKKTLPISHALSHMTGWQ</sequence>
<reference evidence="7 8" key="1">
    <citation type="submission" date="2013-11" db="EMBL/GenBank/DDBJ databases">
        <title>Metagenomic analysis of a methanogenic consortium involved in long chain n-alkane degradation.</title>
        <authorList>
            <person name="Davidova I.A."/>
            <person name="Callaghan A.V."/>
            <person name="Wawrik B."/>
            <person name="Pruitt S."/>
            <person name="Marks C."/>
            <person name="Duncan K.E."/>
            <person name="Suflita J.M."/>
        </authorList>
    </citation>
    <scope>NUCLEOTIDE SEQUENCE [LARGE SCALE GENOMIC DNA]</scope>
    <source>
        <strain evidence="7 8">SPR</strain>
    </source>
</reference>
<dbReference type="STRING" id="1429043.X474_16970"/>
<protein>
    <submittedName>
        <fullName evidence="7">Carbohydrate kinase</fullName>
    </submittedName>
</protein>
<dbReference type="GO" id="GO:0005975">
    <property type="term" value="P:carbohydrate metabolic process"/>
    <property type="evidence" value="ECO:0007669"/>
    <property type="project" value="InterPro"/>
</dbReference>
<dbReference type="Pfam" id="PF02782">
    <property type="entry name" value="FGGY_C"/>
    <property type="match status" value="1"/>
</dbReference>
<dbReference type="PROSITE" id="PS00445">
    <property type="entry name" value="FGGY_KINASES_2"/>
    <property type="match status" value="1"/>
</dbReference>
<dbReference type="PANTHER" id="PTHR43095">
    <property type="entry name" value="SUGAR KINASE"/>
    <property type="match status" value="1"/>
</dbReference>
<feature type="domain" description="Carbohydrate kinase FGGY N-terminal" evidence="5">
    <location>
        <begin position="4"/>
        <end position="245"/>
    </location>
</feature>
<keyword evidence="3 4" id="KW-0418">Kinase</keyword>
<keyword evidence="2 4" id="KW-0808">Transferase</keyword>
<dbReference type="PANTHER" id="PTHR43095:SF2">
    <property type="entry name" value="GLUCONOKINASE"/>
    <property type="match status" value="1"/>
</dbReference>
<dbReference type="InterPro" id="IPR043129">
    <property type="entry name" value="ATPase_NBD"/>
</dbReference>
<dbReference type="AlphaFoldDB" id="A0A0D2GCR3"/>
<name>A0A0D2GCR3_9BACT</name>
<dbReference type="Pfam" id="PF00370">
    <property type="entry name" value="FGGY_N"/>
    <property type="match status" value="1"/>
</dbReference>